<proteinExistence type="predicted"/>
<protein>
    <submittedName>
        <fullName evidence="1">Uncharacterized protein</fullName>
    </submittedName>
</protein>
<dbReference type="AlphaFoldDB" id="A0A0F6XZ93"/>
<reference evidence="1" key="1">
    <citation type="submission" date="2015-03" db="EMBL/GenBank/DDBJ databases">
        <title>MIGS Cultured Bacterial/Archaeal sample from Brevibacillus laterosporus.</title>
        <authorList>
            <person name="Zeng D."/>
            <person name="Zhu L."/>
            <person name="Dong G."/>
            <person name="Ye W."/>
            <person name="Ren D."/>
            <person name="Wu L."/>
            <person name="Xu J."/>
            <person name="Li G."/>
            <person name="Guo L."/>
        </authorList>
    </citation>
    <scope>NUCLEOTIDE SEQUENCE</scope>
    <source>
        <strain evidence="1">B9</strain>
    </source>
</reference>
<sequence>MKRRRRRQSLWKRTPELPLKQTHFKNRVTKIILPASLYLTVIGSMNFREATVHFENTKLGVAQLEYDIKQVDPKIIQKTAQEIKAFTGKTLKTTKATRVKSKMKEVKSFFGLSLFCRCNGALNHLYTE</sequence>
<evidence type="ECO:0000313" key="1">
    <source>
        <dbReference type="EMBL" id="AKF93376.1"/>
    </source>
</evidence>
<accession>A0A0F6XZ93</accession>
<organism evidence="1">
    <name type="scientific">Brevibacillus laterosporus</name>
    <name type="common">Bacillus laterosporus</name>
    <dbReference type="NCBI Taxonomy" id="1465"/>
    <lineage>
        <taxon>Bacteria</taxon>
        <taxon>Bacillati</taxon>
        <taxon>Bacillota</taxon>
        <taxon>Bacilli</taxon>
        <taxon>Bacillales</taxon>
        <taxon>Paenibacillaceae</taxon>
        <taxon>Brevibacillus</taxon>
    </lineage>
</organism>
<name>A0A0F6XZ93_BRELA</name>
<gene>
    <name evidence="1" type="ORF">EX87_06830</name>
</gene>
<dbReference type="EMBL" id="CP011074">
    <property type="protein sequence ID" value="AKF93376.1"/>
    <property type="molecule type" value="Genomic_DNA"/>
</dbReference>